<gene>
    <name evidence="13" type="ORF">EVOR1521_LOCUS17805</name>
</gene>
<evidence type="ECO:0000256" key="4">
    <source>
        <dbReference type="ARBA" id="ARBA00022642"/>
    </source>
</evidence>
<dbReference type="NCBIfam" id="NF009828">
    <property type="entry name" value="PRK13303.1-3"/>
    <property type="match status" value="1"/>
</dbReference>
<dbReference type="InterPro" id="IPR015943">
    <property type="entry name" value="WD40/YVTN_repeat-like_dom_sf"/>
</dbReference>
<dbReference type="SUPFAM" id="SSF69322">
    <property type="entry name" value="Tricorn protease domain 2"/>
    <property type="match status" value="1"/>
</dbReference>
<evidence type="ECO:0000259" key="12">
    <source>
        <dbReference type="Pfam" id="PF23389"/>
    </source>
</evidence>
<keyword evidence="3" id="KW-0853">WD repeat</keyword>
<organism evidence="13 14">
    <name type="scientific">Effrenium voratum</name>
    <dbReference type="NCBI Taxonomy" id="2562239"/>
    <lineage>
        <taxon>Eukaryota</taxon>
        <taxon>Sar</taxon>
        <taxon>Alveolata</taxon>
        <taxon>Dinophyceae</taxon>
        <taxon>Suessiales</taxon>
        <taxon>Symbiodiniaceae</taxon>
        <taxon>Effrenium</taxon>
    </lineage>
</organism>
<dbReference type="Pfam" id="PF23389">
    <property type="entry name" value="Beta-prop_WDR19_1st"/>
    <property type="match status" value="1"/>
</dbReference>
<dbReference type="GO" id="GO:0035721">
    <property type="term" value="P:intraciliary retrograde transport"/>
    <property type="evidence" value="ECO:0007669"/>
    <property type="project" value="InterPro"/>
</dbReference>
<evidence type="ECO:0000313" key="14">
    <source>
        <dbReference type="Proteomes" id="UP001178507"/>
    </source>
</evidence>
<evidence type="ECO:0000259" key="9">
    <source>
        <dbReference type="Pfam" id="PF01958"/>
    </source>
</evidence>
<dbReference type="PANTHER" id="PTHR14920:SF0">
    <property type="entry name" value="WD REPEAT DOMAIN 19"/>
    <property type="match status" value="1"/>
</dbReference>
<evidence type="ECO:0000313" key="13">
    <source>
        <dbReference type="EMBL" id="CAJ1392793.1"/>
    </source>
</evidence>
<dbReference type="GO" id="GO:0050661">
    <property type="term" value="F:NADP binding"/>
    <property type="evidence" value="ECO:0007669"/>
    <property type="project" value="InterPro"/>
</dbReference>
<dbReference type="GO" id="GO:0030991">
    <property type="term" value="C:intraciliary transport particle A"/>
    <property type="evidence" value="ECO:0007669"/>
    <property type="project" value="TreeGrafter"/>
</dbReference>
<evidence type="ECO:0000256" key="2">
    <source>
        <dbReference type="ARBA" id="ARBA00020169"/>
    </source>
</evidence>
<feature type="domain" description="Aspartate dehydrogenase" evidence="9">
    <location>
        <begin position="641"/>
        <end position="726"/>
    </location>
</feature>
<evidence type="ECO:0000256" key="7">
    <source>
        <dbReference type="ARBA" id="ARBA00023002"/>
    </source>
</evidence>
<dbReference type="AlphaFoldDB" id="A0AA36ITY0"/>
<dbReference type="GO" id="GO:0033735">
    <property type="term" value="F:aspartate dehydrogenase [NAD(P)+] activity"/>
    <property type="evidence" value="ECO:0007669"/>
    <property type="project" value="InterPro"/>
</dbReference>
<dbReference type="SMART" id="SM00320">
    <property type="entry name" value="WD40"/>
    <property type="match status" value="6"/>
</dbReference>
<protein>
    <recommendedName>
        <fullName evidence="2">Aspartate dehydrogenase domain-containing protein</fullName>
    </recommendedName>
</protein>
<dbReference type="SUPFAM" id="SSF55347">
    <property type="entry name" value="Glyceraldehyde-3-phosphate dehydrogenase-like, C-terminal domain"/>
    <property type="match status" value="1"/>
</dbReference>
<dbReference type="SUPFAM" id="SSF51735">
    <property type="entry name" value="NAD(P)-binding Rossmann-fold domains"/>
    <property type="match status" value="1"/>
</dbReference>
<keyword evidence="14" id="KW-1185">Reference proteome</keyword>
<proteinExistence type="inferred from homology"/>
<evidence type="ECO:0000256" key="6">
    <source>
        <dbReference type="ARBA" id="ARBA00022857"/>
    </source>
</evidence>
<dbReference type="GO" id="GO:0005929">
    <property type="term" value="C:cilium"/>
    <property type="evidence" value="ECO:0007669"/>
    <property type="project" value="TreeGrafter"/>
</dbReference>
<dbReference type="PANTHER" id="PTHR14920">
    <property type="entry name" value="OSMOTIC AVOIDANCE ABNORMAL PROTEIN 1/WD REPEAT MEMBRANE PROTEIN"/>
    <property type="match status" value="1"/>
</dbReference>
<dbReference type="Pfam" id="PF15911">
    <property type="entry name" value="Beta-prop_WDR19_2nd"/>
    <property type="match status" value="1"/>
</dbReference>
<dbReference type="EMBL" id="CAUJNA010002413">
    <property type="protein sequence ID" value="CAJ1392793.1"/>
    <property type="molecule type" value="Genomic_DNA"/>
</dbReference>
<evidence type="ECO:0000256" key="3">
    <source>
        <dbReference type="ARBA" id="ARBA00022574"/>
    </source>
</evidence>
<accession>A0AA36ITY0</accession>
<keyword evidence="8" id="KW-0520">NAD</keyword>
<dbReference type="InterPro" id="IPR040379">
    <property type="entry name" value="WDR19/dyf-2"/>
</dbReference>
<dbReference type="GO" id="GO:0060271">
    <property type="term" value="P:cilium assembly"/>
    <property type="evidence" value="ECO:0007669"/>
    <property type="project" value="TreeGrafter"/>
</dbReference>
<keyword evidence="4" id="KW-0662">Pyridine nucleotide biosynthesis</keyword>
<dbReference type="Pfam" id="PF01958">
    <property type="entry name" value="Asp_DH_C"/>
    <property type="match status" value="1"/>
</dbReference>
<dbReference type="InterPro" id="IPR057855">
    <property type="entry name" value="Beta-prop_WDR19_1st"/>
</dbReference>
<evidence type="ECO:0000256" key="1">
    <source>
        <dbReference type="ARBA" id="ARBA00008331"/>
    </source>
</evidence>
<feature type="domain" description="WDR19 WD40 repeat" evidence="11">
    <location>
        <begin position="363"/>
        <end position="451"/>
    </location>
</feature>
<dbReference type="InterPro" id="IPR020626">
    <property type="entry name" value="Asp_DH_prok"/>
</dbReference>
<evidence type="ECO:0000259" key="11">
    <source>
        <dbReference type="Pfam" id="PF15911"/>
    </source>
</evidence>
<dbReference type="Pfam" id="PF03447">
    <property type="entry name" value="NAD_binding_3"/>
    <property type="match status" value="1"/>
</dbReference>
<evidence type="ECO:0000256" key="5">
    <source>
        <dbReference type="ARBA" id="ARBA00022737"/>
    </source>
</evidence>
<dbReference type="InterPro" id="IPR002811">
    <property type="entry name" value="Asp_DH"/>
</dbReference>
<keyword evidence="6" id="KW-0521">NADP</keyword>
<keyword evidence="7" id="KW-0560">Oxidoreductase</keyword>
<keyword evidence="5" id="KW-0677">Repeat</keyword>
<dbReference type="Gene3D" id="3.40.50.720">
    <property type="entry name" value="NAD(P)-binding Rossmann-like Domain"/>
    <property type="match status" value="1"/>
</dbReference>
<comment type="caution">
    <text evidence="13">The sequence shown here is derived from an EMBL/GenBank/DDBJ whole genome shotgun (WGS) entry which is preliminary data.</text>
</comment>
<dbReference type="InterPro" id="IPR036291">
    <property type="entry name" value="NAD(P)-bd_dom_sf"/>
</dbReference>
<dbReference type="Gene3D" id="3.30.360.10">
    <property type="entry name" value="Dihydrodipicolinate Reductase, domain 2"/>
    <property type="match status" value="1"/>
</dbReference>
<feature type="domain" description="Aspartate/homoserine dehydrogenase NAD-binding" evidence="10">
    <location>
        <begin position="480"/>
        <end position="595"/>
    </location>
</feature>
<dbReference type="GO" id="GO:0009435">
    <property type="term" value="P:NAD+ biosynthetic process"/>
    <property type="evidence" value="ECO:0007669"/>
    <property type="project" value="InterPro"/>
</dbReference>
<dbReference type="InterPro" id="IPR001680">
    <property type="entry name" value="WD40_rpt"/>
</dbReference>
<dbReference type="InterPro" id="IPR005106">
    <property type="entry name" value="Asp/hSer_DH_NAD-bd"/>
</dbReference>
<sequence>MKKLFTLGPQYHGHGNVIFAWQPSGNYVASIGEGSRNLFLFDRRGVQVEEVSLKSTGKVTQLEWDKDGEILAILQQKEETVMLWRHAENKLDMLEMSSKDPTWLSWSKTGPQLVIGTARGNLIIYNKRTMKKQTIMGKHSKRITAGAWHGENVFATGSEDKTVCLSNEDGDALEGTDEPLRLKNDPSMMQFSDVKGDSDSREKVVSIVLGEVTLLLCNLKEPQKPTELAFQPKYGTIKAYAWCGDGYLVVGFSQGYIVVISPQREISEEVSSVKYHRNTLDSLCVSKAAGKIASAGDDGIKIISMKDWTELRNEKIQIRPESKVTQMHWSDDGELLSFCTEAGWVYCFLAKLTALSGTCNTRLAYLTSLREMTVIEGINENENKVVINTDVEPAFVALGPSHLATGMNNRIWFYSCTDQSTAQCVNEQEYIGSVESVSLNSTHACVLIDGRRVARFASSMAGEGLKRRRVEVPLRVGLVGLGSIGQMVAQTLTQPDGQLPNVALGAVLVQRERPERPPELGDQALLTTSAEAFMAADWSLCVEAAGQPWVRSHGREVLAQGRDLLVTSVGVFTDDKLMEDFSSVAASSGSRLLLPAGAMPGLDWMSSAALDEVQEVTVEQRKRPEGWRGTPAESRMDLAALTEPQTVFEGPAREAASQFPKNANIAAALALGTVGLDRLTVRLVADPTVPGPTSRITLKGACGELAIEVKGKPLSQRTSRIVPFSVLKALKNLSSPVSIGL</sequence>
<comment type="similarity">
    <text evidence="1">Belongs to the L-aspartate dehydrogenase family.</text>
</comment>
<evidence type="ECO:0000259" key="10">
    <source>
        <dbReference type="Pfam" id="PF03447"/>
    </source>
</evidence>
<dbReference type="Proteomes" id="UP001178507">
    <property type="component" value="Unassembled WGS sequence"/>
</dbReference>
<name>A0AA36ITY0_9DINO</name>
<evidence type="ECO:0000256" key="8">
    <source>
        <dbReference type="ARBA" id="ARBA00023027"/>
    </source>
</evidence>
<reference evidence="13" key="1">
    <citation type="submission" date="2023-08" db="EMBL/GenBank/DDBJ databases">
        <authorList>
            <person name="Chen Y."/>
            <person name="Shah S."/>
            <person name="Dougan E. K."/>
            <person name="Thang M."/>
            <person name="Chan C."/>
        </authorList>
    </citation>
    <scope>NUCLEOTIDE SEQUENCE</scope>
</reference>
<feature type="domain" description="WDR19 first beta-propeller" evidence="12">
    <location>
        <begin position="17"/>
        <end position="343"/>
    </location>
</feature>
<dbReference type="Gene3D" id="2.130.10.10">
    <property type="entry name" value="YVTN repeat-like/Quinoprotein amine dehydrogenase"/>
    <property type="match status" value="2"/>
</dbReference>
<dbReference type="InterPro" id="IPR039468">
    <property type="entry name" value="WDR19_WD40_rpt"/>
</dbReference>
<dbReference type="HAMAP" id="MF_01265">
    <property type="entry name" value="NadX"/>
    <property type="match status" value="1"/>
</dbReference>